<dbReference type="GO" id="GO:0008270">
    <property type="term" value="F:zinc ion binding"/>
    <property type="evidence" value="ECO:0007669"/>
    <property type="project" value="UniProtKB-KW"/>
</dbReference>
<evidence type="ECO:0000256" key="6">
    <source>
        <dbReference type="ARBA" id="ARBA00023015"/>
    </source>
</evidence>
<comment type="similarity">
    <text evidence="2 11">Belongs to the nuclear hormone receptor family.</text>
</comment>
<sequence>MSCILYMDTSPLSDPESSEFRDKFEPESNTNPENELNGYAVASCEALTTPTTTVRPTIVKKFRNVRKSNIYSCVVCGDKPTGYHYDVLSCNGCKTFFRRTIINNRKFHCTKGGKCQFNKVFFFRFSLCMQSLQICQMYQRRNERQRPPKVCIQYSISIPGIQFPHRLSESPQQGENEGTSALADVDSSQECTTVEGITAIHLEISSDVPSGTVLPNIWHLDLRSIDDFQLMNIVDALVNREHSTKHLRRLDYPIFCESTLKKILKEPSIIGRLKFDKVPSHSQIDSYRENPIKFWMVADLFLAVEYAKTFKCFASLCESDQQKLLGHAGGLIQIASQAFYTLEQKEESITFPDGINALRLQLQNRRYQFEKYYRETYSRPVAVIRSLSMTREQFALFKAILLFSPNDLDLTPQGRAEIDIERERLTFILRKCLLQELGPGLGTEKLANILLAIASFVDIAEKRRNYLEVCDLMATINLSSLAKSVYLKQFDL</sequence>
<evidence type="ECO:0000256" key="3">
    <source>
        <dbReference type="ARBA" id="ARBA00022723"/>
    </source>
</evidence>
<dbReference type="GO" id="GO:0005634">
    <property type="term" value="C:nucleus"/>
    <property type="evidence" value="ECO:0007669"/>
    <property type="project" value="UniProtKB-SubCell"/>
</dbReference>
<proteinExistence type="inferred from homology"/>
<comment type="subcellular location">
    <subcellularLocation>
        <location evidence="1 11">Nucleus</location>
    </subcellularLocation>
</comment>
<comment type="caution">
    <text evidence="15">The sequence shown here is derived from an EMBL/GenBank/DDBJ whole genome shotgun (WGS) entry which is preliminary data.</text>
</comment>
<dbReference type="Gene3D" id="3.30.50.10">
    <property type="entry name" value="Erythroid Transcription Factor GATA-1, subunit A"/>
    <property type="match status" value="1"/>
</dbReference>
<dbReference type="Pfam" id="PF00105">
    <property type="entry name" value="zf-C4"/>
    <property type="match status" value="1"/>
</dbReference>
<keyword evidence="16" id="KW-1185">Reference proteome</keyword>
<evidence type="ECO:0000256" key="4">
    <source>
        <dbReference type="ARBA" id="ARBA00022771"/>
    </source>
</evidence>
<dbReference type="InterPro" id="IPR035500">
    <property type="entry name" value="NHR-like_dom_sf"/>
</dbReference>
<dbReference type="SUPFAM" id="SSF57716">
    <property type="entry name" value="Glucocorticoid receptor-like (DNA-binding domain)"/>
    <property type="match status" value="1"/>
</dbReference>
<evidence type="ECO:0000256" key="7">
    <source>
        <dbReference type="ARBA" id="ARBA00023125"/>
    </source>
</evidence>
<keyword evidence="3 11" id="KW-0479">Metal-binding</keyword>
<dbReference type="PANTHER" id="PTHR24083">
    <property type="entry name" value="NUCLEAR HORMONE RECEPTOR"/>
    <property type="match status" value="1"/>
</dbReference>
<evidence type="ECO:0000256" key="8">
    <source>
        <dbReference type="ARBA" id="ARBA00023163"/>
    </source>
</evidence>
<dbReference type="SMART" id="SM00430">
    <property type="entry name" value="HOLI"/>
    <property type="match status" value="1"/>
</dbReference>
<evidence type="ECO:0000256" key="11">
    <source>
        <dbReference type="RuleBase" id="RU004334"/>
    </source>
</evidence>
<organism evidence="15 16">
    <name type="scientific">Ancylostoma caninum</name>
    <name type="common">Dog hookworm</name>
    <dbReference type="NCBI Taxonomy" id="29170"/>
    <lineage>
        <taxon>Eukaryota</taxon>
        <taxon>Metazoa</taxon>
        <taxon>Ecdysozoa</taxon>
        <taxon>Nematoda</taxon>
        <taxon>Chromadorea</taxon>
        <taxon>Rhabditida</taxon>
        <taxon>Rhabditina</taxon>
        <taxon>Rhabditomorpha</taxon>
        <taxon>Strongyloidea</taxon>
        <taxon>Ancylostomatidae</taxon>
        <taxon>Ancylostomatinae</taxon>
        <taxon>Ancylostoma</taxon>
    </lineage>
</organism>
<dbReference type="Proteomes" id="UP000252519">
    <property type="component" value="Unassembled WGS sequence"/>
</dbReference>
<evidence type="ECO:0000256" key="1">
    <source>
        <dbReference type="ARBA" id="ARBA00004123"/>
    </source>
</evidence>
<evidence type="ECO:0000256" key="10">
    <source>
        <dbReference type="ARBA" id="ARBA00023242"/>
    </source>
</evidence>
<keyword evidence="5 11" id="KW-0862">Zinc</keyword>
<dbReference type="SUPFAM" id="SSF48508">
    <property type="entry name" value="Nuclear receptor ligand-binding domain"/>
    <property type="match status" value="1"/>
</dbReference>
<dbReference type="OrthoDB" id="5864640at2759"/>
<dbReference type="GO" id="GO:0000978">
    <property type="term" value="F:RNA polymerase II cis-regulatory region sequence-specific DNA binding"/>
    <property type="evidence" value="ECO:0007669"/>
    <property type="project" value="InterPro"/>
</dbReference>
<dbReference type="GO" id="GO:0003700">
    <property type="term" value="F:DNA-binding transcription factor activity"/>
    <property type="evidence" value="ECO:0007669"/>
    <property type="project" value="InterPro"/>
</dbReference>
<evidence type="ECO:0000313" key="15">
    <source>
        <dbReference type="EMBL" id="RCN33226.1"/>
    </source>
</evidence>
<dbReference type="Pfam" id="PF00104">
    <property type="entry name" value="Hormone_recep"/>
    <property type="match status" value="1"/>
</dbReference>
<dbReference type="AlphaFoldDB" id="A0A368FM17"/>
<evidence type="ECO:0000259" key="14">
    <source>
        <dbReference type="PROSITE" id="PS51843"/>
    </source>
</evidence>
<evidence type="ECO:0000256" key="9">
    <source>
        <dbReference type="ARBA" id="ARBA00023170"/>
    </source>
</evidence>
<evidence type="ECO:0000256" key="5">
    <source>
        <dbReference type="ARBA" id="ARBA00022833"/>
    </source>
</evidence>
<keyword evidence="4 11" id="KW-0863">Zinc-finger</keyword>
<keyword evidence="9 11" id="KW-0675">Receptor</keyword>
<evidence type="ECO:0000313" key="16">
    <source>
        <dbReference type="Proteomes" id="UP000252519"/>
    </source>
</evidence>
<keyword evidence="10 11" id="KW-0539">Nucleus</keyword>
<accession>A0A368FM17</accession>
<dbReference type="SMART" id="SM00399">
    <property type="entry name" value="ZnF_C4"/>
    <property type="match status" value="1"/>
</dbReference>
<dbReference type="PROSITE" id="PS51030">
    <property type="entry name" value="NUCLEAR_REC_DBD_2"/>
    <property type="match status" value="1"/>
</dbReference>
<protein>
    <submittedName>
        <fullName evidence="15">Ligand-binding domain of nuclear hormone receptor</fullName>
    </submittedName>
</protein>
<feature type="region of interest" description="Disordered" evidence="12">
    <location>
        <begin position="1"/>
        <end position="33"/>
    </location>
</feature>
<keyword evidence="8 11" id="KW-0804">Transcription</keyword>
<evidence type="ECO:0000259" key="13">
    <source>
        <dbReference type="PROSITE" id="PS51030"/>
    </source>
</evidence>
<dbReference type="Gene3D" id="1.10.565.10">
    <property type="entry name" value="Retinoid X Receptor"/>
    <property type="match status" value="1"/>
</dbReference>
<dbReference type="InterPro" id="IPR050274">
    <property type="entry name" value="Nuclear_hormone_rcpt_NR2"/>
</dbReference>
<evidence type="ECO:0000256" key="2">
    <source>
        <dbReference type="ARBA" id="ARBA00005993"/>
    </source>
</evidence>
<dbReference type="STRING" id="29170.A0A368FM17"/>
<dbReference type="EMBL" id="JOJR01000954">
    <property type="protein sequence ID" value="RCN33226.1"/>
    <property type="molecule type" value="Genomic_DNA"/>
</dbReference>
<dbReference type="PRINTS" id="PR00047">
    <property type="entry name" value="STROIDFINGER"/>
</dbReference>
<name>A0A368FM17_ANCCA</name>
<dbReference type="CDD" id="cd06960">
    <property type="entry name" value="NR_DBD_HNF4A"/>
    <property type="match status" value="1"/>
</dbReference>
<evidence type="ECO:0000256" key="12">
    <source>
        <dbReference type="SAM" id="MobiDB-lite"/>
    </source>
</evidence>
<dbReference type="InterPro" id="IPR013088">
    <property type="entry name" value="Znf_NHR/GATA"/>
</dbReference>
<keyword evidence="6 11" id="KW-0805">Transcription regulation</keyword>
<gene>
    <name evidence="15" type="ORF">ANCCAN_20955</name>
</gene>
<dbReference type="InterPro" id="IPR000536">
    <property type="entry name" value="Nucl_hrmn_rcpt_lig-bd"/>
</dbReference>
<dbReference type="PROSITE" id="PS00031">
    <property type="entry name" value="NUCLEAR_REC_DBD_1"/>
    <property type="match status" value="1"/>
</dbReference>
<keyword evidence="7 11" id="KW-0238">DNA-binding</keyword>
<dbReference type="InterPro" id="IPR001628">
    <property type="entry name" value="Znf_hrmn_rcpt"/>
</dbReference>
<feature type="domain" description="NR LBD" evidence="14">
    <location>
        <begin position="255"/>
        <end position="489"/>
    </location>
</feature>
<feature type="domain" description="Nuclear receptor" evidence="13">
    <location>
        <begin position="70"/>
        <end position="144"/>
    </location>
</feature>
<reference evidence="15 16" key="1">
    <citation type="submission" date="2014-10" db="EMBL/GenBank/DDBJ databases">
        <title>Draft genome of the hookworm Ancylostoma caninum.</title>
        <authorList>
            <person name="Mitreva M."/>
        </authorList>
    </citation>
    <scope>NUCLEOTIDE SEQUENCE [LARGE SCALE GENOMIC DNA]</scope>
    <source>
        <strain evidence="15 16">Baltimore</strain>
    </source>
</reference>
<dbReference type="InterPro" id="IPR049636">
    <property type="entry name" value="HNF4-like_DBD"/>
</dbReference>
<dbReference type="PROSITE" id="PS51843">
    <property type="entry name" value="NR_LBD"/>
    <property type="match status" value="1"/>
</dbReference>